<organism evidence="2 3">
    <name type="scientific">Mytilus galloprovincialis</name>
    <name type="common">Mediterranean mussel</name>
    <dbReference type="NCBI Taxonomy" id="29158"/>
    <lineage>
        <taxon>Eukaryota</taxon>
        <taxon>Metazoa</taxon>
        <taxon>Spiralia</taxon>
        <taxon>Lophotrochozoa</taxon>
        <taxon>Mollusca</taxon>
        <taxon>Bivalvia</taxon>
        <taxon>Autobranchia</taxon>
        <taxon>Pteriomorphia</taxon>
        <taxon>Mytilida</taxon>
        <taxon>Mytiloidea</taxon>
        <taxon>Mytilidae</taxon>
        <taxon>Mytilinae</taxon>
        <taxon>Mytilus</taxon>
    </lineage>
</organism>
<protein>
    <submittedName>
        <fullName evidence="2">Uncharacterized protein</fullName>
    </submittedName>
</protein>
<gene>
    <name evidence="2" type="ORF">MGAL_10B037191</name>
</gene>
<reference evidence="2" key="1">
    <citation type="submission" date="2018-11" db="EMBL/GenBank/DDBJ databases">
        <authorList>
            <person name="Alioto T."/>
            <person name="Alioto T."/>
        </authorList>
    </citation>
    <scope>NUCLEOTIDE SEQUENCE</scope>
</reference>
<evidence type="ECO:0000313" key="2">
    <source>
        <dbReference type="EMBL" id="VDI03213.1"/>
    </source>
</evidence>
<keyword evidence="3" id="KW-1185">Reference proteome</keyword>
<comment type="caution">
    <text evidence="2">The sequence shown here is derived from an EMBL/GenBank/DDBJ whole genome shotgun (WGS) entry which is preliminary data.</text>
</comment>
<accession>A0A8B6CBZ0</accession>
<evidence type="ECO:0000256" key="1">
    <source>
        <dbReference type="SAM" id="SignalP"/>
    </source>
</evidence>
<feature type="chain" id="PRO_5032643035" evidence="1">
    <location>
        <begin position="19"/>
        <end position="148"/>
    </location>
</feature>
<proteinExistence type="predicted"/>
<name>A0A8B6CBZ0_MYTGA</name>
<feature type="signal peptide" evidence="1">
    <location>
        <begin position="1"/>
        <end position="18"/>
    </location>
</feature>
<dbReference type="EMBL" id="UYJE01001570">
    <property type="protein sequence ID" value="VDI03213.1"/>
    <property type="molecule type" value="Genomic_DNA"/>
</dbReference>
<evidence type="ECO:0000313" key="3">
    <source>
        <dbReference type="Proteomes" id="UP000596742"/>
    </source>
</evidence>
<dbReference type="Proteomes" id="UP000596742">
    <property type="component" value="Unassembled WGS sequence"/>
</dbReference>
<dbReference type="AlphaFoldDB" id="A0A8B6CBZ0"/>
<keyword evidence="1" id="KW-0732">Signal</keyword>
<sequence>MMSIQLVLAVVMISAVYGSDSDKYYDRKPDNYGTKPDYYDTKPAYIDTQPECYKKDGYCEHYTCRKGYACDLKNSYGCPRDAKCCLPDESYNPYPINYGDRVEYQKPYGDRVEYQKPYGDRVEYQKPYGDRVEYQKPYGDNVDDYYRA</sequence>